<keyword evidence="2" id="KW-1185">Reference proteome</keyword>
<dbReference type="KEGG" id="tba:TERMP_00268"/>
<dbReference type="EMBL" id="CP002372">
    <property type="protein sequence ID" value="ADT83245.1"/>
    <property type="molecule type" value="Genomic_DNA"/>
</dbReference>
<sequence>MARCMFNGASKIPISGNENEIDVIDFIFSTSSFARNSEEYLPNATAKKLSGIATRNAWEIREFADPKVSTPNFLEMIML</sequence>
<proteinExistence type="predicted"/>
<evidence type="ECO:0000313" key="1">
    <source>
        <dbReference type="EMBL" id="ADT83245.1"/>
    </source>
</evidence>
<gene>
    <name evidence="1" type="ordered locus">TERMP_00268</name>
</gene>
<dbReference type="PATRIC" id="fig|391623.17.peg.268"/>
<accession>F0LIH1</accession>
<organism evidence="1 2">
    <name type="scientific">Thermococcus barophilus (strain DSM 11836 / MP)</name>
    <dbReference type="NCBI Taxonomy" id="391623"/>
    <lineage>
        <taxon>Archaea</taxon>
        <taxon>Methanobacteriati</taxon>
        <taxon>Methanobacteriota</taxon>
        <taxon>Thermococci</taxon>
        <taxon>Thermococcales</taxon>
        <taxon>Thermococcaceae</taxon>
        <taxon>Thermococcus</taxon>
    </lineage>
</organism>
<evidence type="ECO:0000313" key="2">
    <source>
        <dbReference type="Proteomes" id="UP000007478"/>
    </source>
</evidence>
<dbReference type="Proteomes" id="UP000007478">
    <property type="component" value="Chromosome"/>
</dbReference>
<dbReference type="HOGENOM" id="CLU_2597922_0_0_2"/>
<protein>
    <submittedName>
        <fullName evidence="1">Uncharacterized protein</fullName>
    </submittedName>
</protein>
<dbReference type="AlphaFoldDB" id="F0LIH1"/>
<name>F0LIH1_THEBM</name>
<reference evidence="1 2" key="1">
    <citation type="journal article" date="2011" name="J. Bacteriol.">
        <title>Complete genome sequence of the hyperthermophilic, piezophilic, heterotrophic, and carboxydotrophic archaeon Thermococcus barophilus MP.</title>
        <authorList>
            <person name="Vannier P."/>
            <person name="Marteinsson V.T."/>
            <person name="Fridjonsson O.H."/>
            <person name="Oger P."/>
            <person name="Jebbar M."/>
        </authorList>
    </citation>
    <scope>NUCLEOTIDE SEQUENCE [LARGE SCALE GENOMIC DNA]</scope>
    <source>
        <strain evidence="2">DSM 11836 / MP</strain>
    </source>
</reference>